<evidence type="ECO:0000256" key="1">
    <source>
        <dbReference type="ARBA" id="ARBA00008315"/>
    </source>
</evidence>
<evidence type="ECO:0000313" key="4">
    <source>
        <dbReference type="Proteomes" id="UP000187209"/>
    </source>
</evidence>
<dbReference type="InterPro" id="IPR038792">
    <property type="entry name" value="CFAP97D1/2"/>
</dbReference>
<feature type="compositionally biased region" description="Basic and acidic residues" evidence="2">
    <location>
        <begin position="9"/>
        <end position="21"/>
    </location>
</feature>
<dbReference type="Pfam" id="PF13879">
    <property type="entry name" value="Hmw_CFAP97"/>
    <property type="match status" value="1"/>
</dbReference>
<feature type="region of interest" description="Disordered" evidence="2">
    <location>
        <begin position="143"/>
        <end position="162"/>
    </location>
</feature>
<gene>
    <name evidence="3" type="ORF">SteCoe_19116</name>
</gene>
<proteinExistence type="inferred from homology"/>
<sequence length="253" mass="29874">MFQGNKAVVRRETEKQREKHEKRLKSMKSVIDSTTPHSLIKRIPRGKKLQLLEERCTEIERENRILYEKMLKIRNKTPPPLPPSSKKSLNQTFRKLQLEEIEKANSNLIQRIQRKESSYKLEKFHTERRDTERILSNISEFPSQSIKRKQSTGISSGKKTPRKLDPIKKCLIHRQGKIFNNKSFLIEIYKNSDNYRITAFDLDSPDKYTIHLGIEEFAQMSEECGDLKKIVSALEIEEGNLVIKHFEWMDGRY</sequence>
<organism evidence="3 4">
    <name type="scientific">Stentor coeruleus</name>
    <dbReference type="NCBI Taxonomy" id="5963"/>
    <lineage>
        <taxon>Eukaryota</taxon>
        <taxon>Sar</taxon>
        <taxon>Alveolata</taxon>
        <taxon>Ciliophora</taxon>
        <taxon>Postciliodesmatophora</taxon>
        <taxon>Heterotrichea</taxon>
        <taxon>Heterotrichida</taxon>
        <taxon>Stentoridae</taxon>
        <taxon>Stentor</taxon>
    </lineage>
</organism>
<feature type="compositionally biased region" description="Polar residues" evidence="2">
    <location>
        <begin position="143"/>
        <end position="158"/>
    </location>
</feature>
<dbReference type="InterPro" id="IPR029488">
    <property type="entry name" value="Hmw/CFAP97"/>
</dbReference>
<reference evidence="3 4" key="1">
    <citation type="submission" date="2016-11" db="EMBL/GenBank/DDBJ databases">
        <title>The macronuclear genome of Stentor coeruleus: a giant cell with tiny introns.</title>
        <authorList>
            <person name="Slabodnick M."/>
            <person name="Ruby J.G."/>
            <person name="Reiff S.B."/>
            <person name="Swart E.C."/>
            <person name="Gosai S."/>
            <person name="Prabakaran S."/>
            <person name="Witkowska E."/>
            <person name="Larue G.E."/>
            <person name="Fisher S."/>
            <person name="Freeman R.M."/>
            <person name="Gunawardena J."/>
            <person name="Chu W."/>
            <person name="Stover N.A."/>
            <person name="Gregory B.D."/>
            <person name="Nowacki M."/>
            <person name="Derisi J."/>
            <person name="Roy S.W."/>
            <person name="Marshall W.F."/>
            <person name="Sood P."/>
        </authorList>
    </citation>
    <scope>NUCLEOTIDE SEQUENCE [LARGE SCALE GENOMIC DNA]</scope>
    <source>
        <strain evidence="3">WM001</strain>
    </source>
</reference>
<dbReference type="PANTHER" id="PTHR33768">
    <property type="entry name" value="MIP11318P"/>
    <property type="match status" value="1"/>
</dbReference>
<dbReference type="PANTHER" id="PTHR33768:SF3">
    <property type="entry name" value="MIP11318P"/>
    <property type="match status" value="1"/>
</dbReference>
<dbReference type="Proteomes" id="UP000187209">
    <property type="component" value="Unassembled WGS sequence"/>
</dbReference>
<dbReference type="EMBL" id="MPUH01000417">
    <property type="protein sequence ID" value="OMJ80576.1"/>
    <property type="molecule type" value="Genomic_DNA"/>
</dbReference>
<evidence type="ECO:0000256" key="2">
    <source>
        <dbReference type="SAM" id="MobiDB-lite"/>
    </source>
</evidence>
<comment type="similarity">
    <text evidence="1">Belongs to the CFAP97 family.</text>
</comment>
<dbReference type="OrthoDB" id="292876at2759"/>
<feature type="region of interest" description="Disordered" evidence="2">
    <location>
        <begin position="1"/>
        <end position="27"/>
    </location>
</feature>
<accession>A0A1R2BUZ6</accession>
<keyword evidence="4" id="KW-1185">Reference proteome</keyword>
<comment type="caution">
    <text evidence="3">The sequence shown here is derived from an EMBL/GenBank/DDBJ whole genome shotgun (WGS) entry which is preliminary data.</text>
</comment>
<evidence type="ECO:0000313" key="3">
    <source>
        <dbReference type="EMBL" id="OMJ80576.1"/>
    </source>
</evidence>
<name>A0A1R2BUZ6_9CILI</name>
<dbReference type="AlphaFoldDB" id="A0A1R2BUZ6"/>
<protein>
    <submittedName>
        <fullName evidence="3">Uncharacterized protein</fullName>
    </submittedName>
</protein>